<accession>A0A9N9QZJ7</accession>
<feature type="domain" description="HAT C-terminal dimerisation" evidence="1">
    <location>
        <begin position="103"/>
        <end position="188"/>
    </location>
</feature>
<dbReference type="EMBL" id="OU893347">
    <property type="protein sequence ID" value="CAG9786569.1"/>
    <property type="molecule type" value="Genomic_DNA"/>
</dbReference>
<dbReference type="SUPFAM" id="SSF53098">
    <property type="entry name" value="Ribonuclease H-like"/>
    <property type="match status" value="1"/>
</dbReference>
<organism evidence="2 3">
    <name type="scientific">Diatraea saccharalis</name>
    <name type="common">sugarcane borer</name>
    <dbReference type="NCBI Taxonomy" id="40085"/>
    <lineage>
        <taxon>Eukaryota</taxon>
        <taxon>Metazoa</taxon>
        <taxon>Ecdysozoa</taxon>
        <taxon>Arthropoda</taxon>
        <taxon>Hexapoda</taxon>
        <taxon>Insecta</taxon>
        <taxon>Pterygota</taxon>
        <taxon>Neoptera</taxon>
        <taxon>Endopterygota</taxon>
        <taxon>Lepidoptera</taxon>
        <taxon>Glossata</taxon>
        <taxon>Ditrysia</taxon>
        <taxon>Pyraloidea</taxon>
        <taxon>Crambidae</taxon>
        <taxon>Crambinae</taxon>
        <taxon>Diatraea</taxon>
    </lineage>
</organism>
<sequence>MYLGVSTQESIIEIEKEIPAPKTQITDFRKSCLPFYIEAIKQITQRFIFSDPLYDIIELVTDPQKAQSFETKDLTFVVNRFPYLRNDLDLEELNKEWKMHALLDFTHLNLSPNLEILDYWNNVFRLKKSSGEPQFPCLKKVIIMLLLVLPFSNASVERVFSQLKLIKSDHRNRLATETISALMATKANIPNAMTFEPTKLMLKTRIKYKKDGESEEGTN</sequence>
<dbReference type="PANTHER" id="PTHR46880:SF9">
    <property type="entry name" value="ZINC FINGER PROTEIN 862"/>
    <property type="match status" value="1"/>
</dbReference>
<protein>
    <recommendedName>
        <fullName evidence="1">HAT C-terminal dimerisation domain-containing protein</fullName>
    </recommendedName>
</protein>
<reference evidence="2" key="1">
    <citation type="submission" date="2021-12" db="EMBL/GenBank/DDBJ databases">
        <authorList>
            <person name="King R."/>
        </authorList>
    </citation>
    <scope>NUCLEOTIDE SEQUENCE</scope>
</reference>
<dbReference type="AlphaFoldDB" id="A0A9N9QZJ7"/>
<dbReference type="InterPro" id="IPR012337">
    <property type="entry name" value="RNaseH-like_sf"/>
</dbReference>
<dbReference type="Proteomes" id="UP001153714">
    <property type="component" value="Chromosome 16"/>
</dbReference>
<dbReference type="OrthoDB" id="6159421at2759"/>
<dbReference type="PANTHER" id="PTHR46880">
    <property type="entry name" value="RAS-ASSOCIATING DOMAIN-CONTAINING PROTEIN"/>
    <property type="match status" value="1"/>
</dbReference>
<name>A0A9N9QZJ7_9NEOP</name>
<keyword evidence="3" id="KW-1185">Reference proteome</keyword>
<evidence type="ECO:0000259" key="1">
    <source>
        <dbReference type="Pfam" id="PF05699"/>
    </source>
</evidence>
<evidence type="ECO:0000313" key="3">
    <source>
        <dbReference type="Proteomes" id="UP001153714"/>
    </source>
</evidence>
<evidence type="ECO:0000313" key="2">
    <source>
        <dbReference type="EMBL" id="CAG9786569.1"/>
    </source>
</evidence>
<gene>
    <name evidence="2" type="ORF">DIATSA_LOCUS4510</name>
</gene>
<dbReference type="InterPro" id="IPR008906">
    <property type="entry name" value="HATC_C_dom"/>
</dbReference>
<dbReference type="GO" id="GO:0046983">
    <property type="term" value="F:protein dimerization activity"/>
    <property type="evidence" value="ECO:0007669"/>
    <property type="project" value="InterPro"/>
</dbReference>
<dbReference type="Pfam" id="PF05699">
    <property type="entry name" value="Dimer_Tnp_hAT"/>
    <property type="match status" value="1"/>
</dbReference>
<reference evidence="2" key="2">
    <citation type="submission" date="2022-10" db="EMBL/GenBank/DDBJ databases">
        <authorList>
            <consortium name="ENA_rothamsted_submissions"/>
            <consortium name="culmorum"/>
            <person name="King R."/>
        </authorList>
    </citation>
    <scope>NUCLEOTIDE SEQUENCE</scope>
</reference>
<proteinExistence type="predicted"/>